<comment type="caution">
    <text evidence="1">The sequence shown here is derived from an EMBL/GenBank/DDBJ whole genome shotgun (WGS) entry which is preliminary data.</text>
</comment>
<dbReference type="EMBL" id="JAULSV010000002">
    <property type="protein sequence ID" value="KAK0651757.1"/>
    <property type="molecule type" value="Genomic_DNA"/>
</dbReference>
<reference evidence="1" key="1">
    <citation type="submission" date="2023-06" db="EMBL/GenBank/DDBJ databases">
        <title>Genome-scale phylogeny and comparative genomics of the fungal order Sordariales.</title>
        <authorList>
            <consortium name="Lawrence Berkeley National Laboratory"/>
            <person name="Hensen N."/>
            <person name="Bonometti L."/>
            <person name="Westerberg I."/>
            <person name="Brannstrom I.O."/>
            <person name="Guillou S."/>
            <person name="Cros-Aarteil S."/>
            <person name="Calhoun S."/>
            <person name="Haridas S."/>
            <person name="Kuo A."/>
            <person name="Mondo S."/>
            <person name="Pangilinan J."/>
            <person name="Riley R."/>
            <person name="Labutti K."/>
            <person name="Andreopoulos B."/>
            <person name="Lipzen A."/>
            <person name="Chen C."/>
            <person name="Yanf M."/>
            <person name="Daum C."/>
            <person name="Ng V."/>
            <person name="Clum A."/>
            <person name="Steindorff A."/>
            <person name="Ohm R."/>
            <person name="Martin F."/>
            <person name="Silar P."/>
            <person name="Natvig D."/>
            <person name="Lalanne C."/>
            <person name="Gautier V."/>
            <person name="Ament-Velasquez S.L."/>
            <person name="Kruys A."/>
            <person name="Hutchinson M.I."/>
            <person name="Powell A.J."/>
            <person name="Barry K."/>
            <person name="Miller A.N."/>
            <person name="Grigoriev I.V."/>
            <person name="Debuchy R."/>
            <person name="Gladieux P."/>
            <person name="Thoren M.H."/>
            <person name="Johannesson H."/>
        </authorList>
    </citation>
    <scope>NUCLEOTIDE SEQUENCE</scope>
    <source>
        <strain evidence="1">SMH2532-1</strain>
    </source>
</reference>
<keyword evidence="2" id="KW-1185">Reference proteome</keyword>
<dbReference type="AlphaFoldDB" id="A0AA40CV73"/>
<organism evidence="1 2">
    <name type="scientific">Cercophora newfieldiana</name>
    <dbReference type="NCBI Taxonomy" id="92897"/>
    <lineage>
        <taxon>Eukaryota</taxon>
        <taxon>Fungi</taxon>
        <taxon>Dikarya</taxon>
        <taxon>Ascomycota</taxon>
        <taxon>Pezizomycotina</taxon>
        <taxon>Sordariomycetes</taxon>
        <taxon>Sordariomycetidae</taxon>
        <taxon>Sordariales</taxon>
        <taxon>Lasiosphaeriaceae</taxon>
        <taxon>Cercophora</taxon>
    </lineage>
</organism>
<name>A0AA40CV73_9PEZI</name>
<sequence length="149" mass="16718">MGGATLFCVRCAWLSLSVLIRLRRTIGGCGRLRSSLSSRRRDIWSGVWCVVAFEIYIAVTSLLLEVGGHLKLSAVCLEDMIAQSQDPPFYFRGARQRLGQIDLFTMGLCMLVTEHFEASMQRLWSFSQTEEPSPYLTPLGWSMTLTSSS</sequence>
<protein>
    <submittedName>
        <fullName evidence="1">Uncharacterized protein</fullName>
    </submittedName>
</protein>
<gene>
    <name evidence="1" type="ORF">B0T16DRAFT_404618</name>
</gene>
<proteinExistence type="predicted"/>
<dbReference type="Proteomes" id="UP001174936">
    <property type="component" value="Unassembled WGS sequence"/>
</dbReference>
<evidence type="ECO:0000313" key="1">
    <source>
        <dbReference type="EMBL" id="KAK0651757.1"/>
    </source>
</evidence>
<accession>A0AA40CV73</accession>
<evidence type="ECO:0000313" key="2">
    <source>
        <dbReference type="Proteomes" id="UP001174936"/>
    </source>
</evidence>